<protein>
    <submittedName>
        <fullName evidence="2 3">Uncharacterized protein</fullName>
    </submittedName>
</protein>
<sequence length="45" mass="5018">MRVLQQSDEIVLMSRCSILLGCPMIGNRHSSHSATDLLRASVFPF</sequence>
<keyword evidence="1" id="KW-1185">Reference proteome</keyword>
<dbReference type="AlphaFoldDB" id="A0A1I8HWK7"/>
<accession>A0A1I8HWK7</accession>
<evidence type="ECO:0000313" key="2">
    <source>
        <dbReference type="WBParaSite" id="maker-uti_cns_0008413-snap-gene-0.4-mRNA-1"/>
    </source>
</evidence>
<name>A0A1I8HWK7_9PLAT</name>
<evidence type="ECO:0000313" key="3">
    <source>
        <dbReference type="WBParaSite" id="maker-uti_cns_0009842-snap-gene-0.6-mRNA-1"/>
    </source>
</evidence>
<evidence type="ECO:0000313" key="1">
    <source>
        <dbReference type="Proteomes" id="UP000095280"/>
    </source>
</evidence>
<organism evidence="1 2">
    <name type="scientific">Macrostomum lignano</name>
    <dbReference type="NCBI Taxonomy" id="282301"/>
    <lineage>
        <taxon>Eukaryota</taxon>
        <taxon>Metazoa</taxon>
        <taxon>Spiralia</taxon>
        <taxon>Lophotrochozoa</taxon>
        <taxon>Platyhelminthes</taxon>
        <taxon>Rhabditophora</taxon>
        <taxon>Macrostomorpha</taxon>
        <taxon>Macrostomida</taxon>
        <taxon>Macrostomidae</taxon>
        <taxon>Macrostomum</taxon>
    </lineage>
</organism>
<dbReference type="WBParaSite" id="maker-uti_cns_0008413-snap-gene-0.4-mRNA-1">
    <property type="protein sequence ID" value="maker-uti_cns_0008413-snap-gene-0.4-mRNA-1"/>
    <property type="gene ID" value="maker-uti_cns_0008413-snap-gene-0.4"/>
</dbReference>
<proteinExistence type="predicted"/>
<reference evidence="2 3" key="1">
    <citation type="submission" date="2016-11" db="UniProtKB">
        <authorList>
            <consortium name="WormBaseParasite"/>
        </authorList>
    </citation>
    <scope>IDENTIFICATION</scope>
</reference>
<dbReference type="WBParaSite" id="maker-uti_cns_0009842-snap-gene-0.6-mRNA-1">
    <property type="protein sequence ID" value="maker-uti_cns_0009842-snap-gene-0.6-mRNA-1"/>
    <property type="gene ID" value="maker-uti_cns_0009842-snap-gene-0.6"/>
</dbReference>
<dbReference type="Proteomes" id="UP000095280">
    <property type="component" value="Unplaced"/>
</dbReference>